<dbReference type="PANTHER" id="PTHR47199">
    <property type="entry name" value="PHOTOSYSTEM II STABILITY/ASSEMBLY FACTOR HCF136, CHLOROPLASTIC"/>
    <property type="match status" value="1"/>
</dbReference>
<dbReference type="InterPro" id="IPR015943">
    <property type="entry name" value="WD40/YVTN_repeat-like_dom_sf"/>
</dbReference>
<evidence type="ECO:0000256" key="2">
    <source>
        <dbReference type="ARBA" id="ARBA00023276"/>
    </source>
</evidence>
<accession>A0AAX3MUC4</accession>
<evidence type="ECO:0000259" key="4">
    <source>
        <dbReference type="Pfam" id="PF14870"/>
    </source>
</evidence>
<dbReference type="GO" id="GO:0015979">
    <property type="term" value="P:photosynthesis"/>
    <property type="evidence" value="ECO:0007669"/>
    <property type="project" value="UniProtKB-KW"/>
</dbReference>
<dbReference type="PANTHER" id="PTHR47199:SF2">
    <property type="entry name" value="PHOTOSYSTEM II STABILITY_ASSEMBLY FACTOR HCF136, CHLOROPLASTIC"/>
    <property type="match status" value="1"/>
</dbReference>
<dbReference type="EMBL" id="CP118101">
    <property type="protein sequence ID" value="WDH81041.1"/>
    <property type="molecule type" value="Genomic_DNA"/>
</dbReference>
<dbReference type="Gene3D" id="2.130.10.10">
    <property type="entry name" value="YVTN repeat-like/Quinoprotein amine dehydrogenase"/>
    <property type="match status" value="2"/>
</dbReference>
<feature type="domain" description="Photosynthesis system II assembly factor Ycf48/Hcf136-like" evidence="4">
    <location>
        <begin position="119"/>
        <end position="259"/>
    </location>
</feature>
<keyword evidence="3" id="KW-0732">Signal</keyword>
<keyword evidence="2" id="KW-0604">Photosystem II</keyword>
<dbReference type="Proteomes" id="UP001220962">
    <property type="component" value="Chromosome"/>
</dbReference>
<dbReference type="SUPFAM" id="SSF110296">
    <property type="entry name" value="Oligoxyloglucan reducing end-specific cellobiohydrolase"/>
    <property type="match status" value="2"/>
</dbReference>
<proteinExistence type="predicted"/>
<dbReference type="PROSITE" id="PS51257">
    <property type="entry name" value="PROKAR_LIPOPROTEIN"/>
    <property type="match status" value="1"/>
</dbReference>
<dbReference type="Pfam" id="PF14870">
    <property type="entry name" value="PSII_BNR"/>
    <property type="match status" value="1"/>
</dbReference>
<feature type="chain" id="PRO_5043545060" description="Photosynthesis system II assembly factor Ycf48/Hcf136-like domain-containing protein" evidence="3">
    <location>
        <begin position="31"/>
        <end position="421"/>
    </location>
</feature>
<dbReference type="GO" id="GO:0009523">
    <property type="term" value="C:photosystem II"/>
    <property type="evidence" value="ECO:0007669"/>
    <property type="project" value="UniProtKB-KW"/>
</dbReference>
<protein>
    <recommendedName>
        <fullName evidence="4">Photosynthesis system II assembly factor Ycf48/Hcf136-like domain-containing protein</fullName>
    </recommendedName>
</protein>
<evidence type="ECO:0000313" key="6">
    <source>
        <dbReference type="Proteomes" id="UP001220962"/>
    </source>
</evidence>
<evidence type="ECO:0000256" key="1">
    <source>
        <dbReference type="ARBA" id="ARBA00022531"/>
    </source>
</evidence>
<name>A0AAX3MUC4_9BACL</name>
<evidence type="ECO:0000313" key="5">
    <source>
        <dbReference type="EMBL" id="WDH81041.1"/>
    </source>
</evidence>
<reference evidence="5" key="1">
    <citation type="submission" date="2023-02" db="EMBL/GenBank/DDBJ databases">
        <title>Pathogen: clinical or host-associated sample.</title>
        <authorList>
            <person name="Hergert J."/>
            <person name="Casey R."/>
            <person name="Wagner J."/>
            <person name="Young E.L."/>
            <person name="Oakeson K.F."/>
        </authorList>
    </citation>
    <scope>NUCLEOTIDE SEQUENCE</scope>
    <source>
        <strain evidence="5">2022CK-00830</strain>
    </source>
</reference>
<organism evidence="5 6">
    <name type="scientific">Paenibacillus urinalis</name>
    <dbReference type="NCBI Taxonomy" id="521520"/>
    <lineage>
        <taxon>Bacteria</taxon>
        <taxon>Bacillati</taxon>
        <taxon>Bacillota</taxon>
        <taxon>Bacilli</taxon>
        <taxon>Bacillales</taxon>
        <taxon>Paenibacillaceae</taxon>
        <taxon>Paenibacillus</taxon>
    </lineage>
</organism>
<dbReference type="RefSeq" id="WP_274358794.1">
    <property type="nucleotide sequence ID" value="NZ_CP118101.1"/>
</dbReference>
<gene>
    <name evidence="5" type="ORF">PUW23_16040</name>
</gene>
<evidence type="ECO:0000256" key="3">
    <source>
        <dbReference type="SAM" id="SignalP"/>
    </source>
</evidence>
<dbReference type="InterPro" id="IPR028203">
    <property type="entry name" value="PSII_CF48-like_dom"/>
</dbReference>
<sequence length="421" mass="46623">MREMRKRALVCILMLTLALTACTSSEPEEAQPVVVKEEQLEDGQTITLIEPSNYEVDEMNKYQIQTRLTDFQLIHGYGGLAWGVTRSELRLYYTRDNGETWTNISPSSNVKFATNPVYGEDIFFLDGMNGWIVRSGTDGTDNVVLRTNDGGESWMISSLEETQKVTALHFASAKEGYLMTSDNAGTGKEEKKIFSTLDGGMNWSEVMTSSPLQQTDHAIPLRGYAEGMQFTGGEHGVVSVLELGAPKIYVTKNAGKAWSINEPFFNRSSALYESCSSYSLGEIESLSADHQQMYLPLGCAEGSGVQYSGLFTTDGGSIWEHVQFNLPSQSGVNKDLYPTFVSESEGWALQGSYVYHTIDQGEAWDRLPVSQVLAEKLVDYPEVVKLQFVSPKVGWILLENASEKKSILMQTMDGGTSWSVL</sequence>
<dbReference type="AlphaFoldDB" id="A0AAX3MUC4"/>
<feature type="signal peptide" evidence="3">
    <location>
        <begin position="1"/>
        <end position="30"/>
    </location>
</feature>
<keyword evidence="1" id="KW-0602">Photosynthesis</keyword>